<feature type="compositionally biased region" description="Pro residues" evidence="2">
    <location>
        <begin position="1093"/>
        <end position="1111"/>
    </location>
</feature>
<keyword evidence="1" id="KW-0175">Coiled coil</keyword>
<name>A0A5B8MYH5_9CHLO</name>
<keyword evidence="3" id="KW-1133">Transmembrane helix</keyword>
<protein>
    <recommendedName>
        <fullName evidence="6">Galactose oxidase</fullName>
    </recommendedName>
</protein>
<evidence type="ECO:0000313" key="4">
    <source>
        <dbReference type="EMBL" id="QDZ24662.1"/>
    </source>
</evidence>
<dbReference type="STRING" id="1764295.A0A5B8MYH5"/>
<dbReference type="Pfam" id="PF24681">
    <property type="entry name" value="Kelch_KLHDC2_KLHL20_DRC7"/>
    <property type="match status" value="1"/>
</dbReference>
<gene>
    <name evidence="4" type="ORF">A3770_14p71800</name>
</gene>
<dbReference type="EMBL" id="CP031047">
    <property type="protein sequence ID" value="QDZ24662.1"/>
    <property type="molecule type" value="Genomic_DNA"/>
</dbReference>
<dbReference type="PANTHER" id="PTHR23244">
    <property type="entry name" value="KELCH REPEAT DOMAIN"/>
    <property type="match status" value="1"/>
</dbReference>
<dbReference type="Proteomes" id="UP000316726">
    <property type="component" value="Chromosome 14"/>
</dbReference>
<feature type="region of interest" description="Disordered" evidence="2">
    <location>
        <begin position="1065"/>
        <end position="1159"/>
    </location>
</feature>
<keyword evidence="3" id="KW-0472">Membrane</keyword>
<feature type="transmembrane region" description="Helical" evidence="3">
    <location>
        <begin position="818"/>
        <end position="840"/>
    </location>
</feature>
<feature type="compositionally biased region" description="Basic residues" evidence="2">
    <location>
        <begin position="1140"/>
        <end position="1150"/>
    </location>
</feature>
<evidence type="ECO:0008006" key="6">
    <source>
        <dbReference type="Google" id="ProtNLM"/>
    </source>
</evidence>
<sequence>MTGTQWSRRGGQHVGRNLNLVSFVGVVFVLVLSQGQLCFAQNNNQQQSSDLFRDTSWEQLQHASVSPGRRYGAATLSISSPKGLILFGGVDEAGVILGDTYQYFADQKQWVQLKSGSNSCCGKNCTSGVPCPRAYSSLHSMGTRALLFGGSCDLSSGASHELEHILESRATKVEPCEDTLWELDMLNNKWKRLYAEGYKGATSPPPRTAHGAISQSNSLYVYGGHTGSTWASDASQDERVVWEYRWDQNRWSRLEPQGEMLKSGQVLASTITFQIRKRYGHAAILHQYQSKNRILFHGGFQRDEATGDVHVTNDVLEWDITTKTWRKWELQYSPFRAFHTMHLYSPSSAFSQGTGYMVIAFGFGHDKPNTVTVGDVPSDEVDVVRGVDIHVFDDSSVTPQDFVTYDVLQGLKPTPRQGASGAFIGDGILITAGGYQDGATSGDAYWALHMRGQLYDQGTLSLPAEIGAKGVEEILVMSGEVEIGSWKSASPLPAQLDIPSGTDIIVLAFQNGTLMATEKLTIVPQETKTAQLVYLQEELVTVTCLREDSVSAFPDLDVVMDVFDVREKVWTTVASGKTDVEGKFRANVVPVRGVYTGALSSYAAKYETSYRFTATLSTENGSLQIVPNELLEVYPSSPVEKSYASALETLPARESIDLILPEKNTTTTRNATTTVTVVTQAEVTSLIVPLQYGYFGTMLYAMGPRQEFKLMVESQDTPIQLFASVASIHRFPTEGNKQWTGNCVERRAFSQGPHTCSLMFNSLGSDTELALGLITTETSSKSYAVKIRAEIIEMPEEIPPAPVLQVESKKQVSVDLDMIFIIVGSSVGFVLLLTASTKFLHRRKRKQAVMPKGGTAKKALDLEAGGDKSNGGKNAEGWDDVMARNKDSDIFEDFGELASEYQRWMAQGDAHSNIQENSKQEKLAALQKLSVKYEELEEDKKTLEGLPLAALNAKALETKNKYTANGKPAKKSKNGLMVPRAPAGILPPETNYPKPPIDSPVGYDLTPHKRGGSQDPRLGKKESSTSGRVFGATSPSKIESQFLAKIAEDGGIGAIDAEIEVGQNMPKRLDPLGSERNSVLPPRAPPGSGITPPLSPQTRPPPPPRPPPASAPPSNQLSDVLEGKDVFAAKSKSQGAPKNKLQKLKSKTKRKDPNKDKET</sequence>
<keyword evidence="3" id="KW-0812">Transmembrane</keyword>
<dbReference type="SUPFAM" id="SSF117281">
    <property type="entry name" value="Kelch motif"/>
    <property type="match status" value="1"/>
</dbReference>
<evidence type="ECO:0000256" key="3">
    <source>
        <dbReference type="SAM" id="Phobius"/>
    </source>
</evidence>
<proteinExistence type="predicted"/>
<dbReference type="Gene3D" id="2.120.10.80">
    <property type="entry name" value="Kelch-type beta propeller"/>
    <property type="match status" value="2"/>
</dbReference>
<reference evidence="4 5" key="1">
    <citation type="submission" date="2018-07" db="EMBL/GenBank/DDBJ databases">
        <title>The complete nuclear genome of the prasinophyte Chloropicon primus (CCMP1205).</title>
        <authorList>
            <person name="Pombert J.-F."/>
            <person name="Otis C."/>
            <person name="Turmel M."/>
            <person name="Lemieux C."/>
        </authorList>
    </citation>
    <scope>NUCLEOTIDE SEQUENCE [LARGE SCALE GENOMIC DNA]</scope>
    <source>
        <strain evidence="4 5">CCMP1205</strain>
    </source>
</reference>
<feature type="coiled-coil region" evidence="1">
    <location>
        <begin position="919"/>
        <end position="946"/>
    </location>
</feature>
<accession>A0A5B8MYH5</accession>
<dbReference type="AlphaFoldDB" id="A0A5B8MYH5"/>
<evidence type="ECO:0000256" key="2">
    <source>
        <dbReference type="SAM" id="MobiDB-lite"/>
    </source>
</evidence>
<evidence type="ECO:0000256" key="1">
    <source>
        <dbReference type="SAM" id="Coils"/>
    </source>
</evidence>
<evidence type="ECO:0000313" key="5">
    <source>
        <dbReference type="Proteomes" id="UP000316726"/>
    </source>
</evidence>
<organism evidence="4 5">
    <name type="scientific">Chloropicon primus</name>
    <dbReference type="NCBI Taxonomy" id="1764295"/>
    <lineage>
        <taxon>Eukaryota</taxon>
        <taxon>Viridiplantae</taxon>
        <taxon>Chlorophyta</taxon>
        <taxon>Chloropicophyceae</taxon>
        <taxon>Chloropicales</taxon>
        <taxon>Chloropicaceae</taxon>
        <taxon>Chloropicon</taxon>
    </lineage>
</organism>
<dbReference type="InterPro" id="IPR015915">
    <property type="entry name" value="Kelch-typ_b-propeller"/>
</dbReference>
<keyword evidence="5" id="KW-1185">Reference proteome</keyword>
<feature type="region of interest" description="Disordered" evidence="2">
    <location>
        <begin position="962"/>
        <end position="1039"/>
    </location>
</feature>